<evidence type="ECO:0000313" key="2">
    <source>
        <dbReference type="EMBL" id="MBW0471075.1"/>
    </source>
</evidence>
<accession>A0A9Q3BUM5</accession>
<dbReference type="AlphaFoldDB" id="A0A9Q3BUM5"/>
<protein>
    <submittedName>
        <fullName evidence="2">Uncharacterized protein</fullName>
    </submittedName>
</protein>
<organism evidence="2 3">
    <name type="scientific">Austropuccinia psidii MF-1</name>
    <dbReference type="NCBI Taxonomy" id="1389203"/>
    <lineage>
        <taxon>Eukaryota</taxon>
        <taxon>Fungi</taxon>
        <taxon>Dikarya</taxon>
        <taxon>Basidiomycota</taxon>
        <taxon>Pucciniomycotina</taxon>
        <taxon>Pucciniomycetes</taxon>
        <taxon>Pucciniales</taxon>
        <taxon>Sphaerophragmiaceae</taxon>
        <taxon>Austropuccinia</taxon>
    </lineage>
</organism>
<feature type="compositionally biased region" description="Polar residues" evidence="1">
    <location>
        <begin position="1"/>
        <end position="11"/>
    </location>
</feature>
<evidence type="ECO:0000256" key="1">
    <source>
        <dbReference type="SAM" id="MobiDB-lite"/>
    </source>
</evidence>
<gene>
    <name evidence="2" type="ORF">O181_010790</name>
</gene>
<keyword evidence="3" id="KW-1185">Reference proteome</keyword>
<proteinExistence type="predicted"/>
<reference evidence="2" key="1">
    <citation type="submission" date="2021-03" db="EMBL/GenBank/DDBJ databases">
        <title>Draft genome sequence of rust myrtle Austropuccinia psidii MF-1, a brazilian biotype.</title>
        <authorList>
            <person name="Quecine M.C."/>
            <person name="Pachon D.M.R."/>
            <person name="Bonatelli M.L."/>
            <person name="Correr F.H."/>
            <person name="Franceschini L.M."/>
            <person name="Leite T.F."/>
            <person name="Margarido G.R.A."/>
            <person name="Almeida C.A."/>
            <person name="Ferrarezi J.A."/>
            <person name="Labate C.A."/>
        </authorList>
    </citation>
    <scope>NUCLEOTIDE SEQUENCE</scope>
    <source>
        <strain evidence="2">MF-1</strain>
    </source>
</reference>
<feature type="region of interest" description="Disordered" evidence="1">
    <location>
        <begin position="1"/>
        <end position="28"/>
    </location>
</feature>
<evidence type="ECO:0000313" key="3">
    <source>
        <dbReference type="Proteomes" id="UP000765509"/>
    </source>
</evidence>
<sequence length="107" mass="12476">MSPFPITQSRLSPIHPPQQFKPVARTSRAREVRSRLPFPYAQVFQKRECWPMHVTKPDANDSNEGQEAVSRLLRRVDRNSREVILYSNDRMIPGTASEEMASKFAWY</sequence>
<dbReference type="EMBL" id="AVOT02002652">
    <property type="protein sequence ID" value="MBW0471075.1"/>
    <property type="molecule type" value="Genomic_DNA"/>
</dbReference>
<comment type="caution">
    <text evidence="2">The sequence shown here is derived from an EMBL/GenBank/DDBJ whole genome shotgun (WGS) entry which is preliminary data.</text>
</comment>
<name>A0A9Q3BUM5_9BASI</name>
<dbReference type="Proteomes" id="UP000765509">
    <property type="component" value="Unassembled WGS sequence"/>
</dbReference>